<accession>A0A815ZAT3</accession>
<name>A0A815ZAT3_9BILA</name>
<organism evidence="1 2">
    <name type="scientific">Rotaria sordida</name>
    <dbReference type="NCBI Taxonomy" id="392033"/>
    <lineage>
        <taxon>Eukaryota</taxon>
        <taxon>Metazoa</taxon>
        <taxon>Spiralia</taxon>
        <taxon>Gnathifera</taxon>
        <taxon>Rotifera</taxon>
        <taxon>Eurotatoria</taxon>
        <taxon>Bdelloidea</taxon>
        <taxon>Philodinida</taxon>
        <taxon>Philodinidae</taxon>
        <taxon>Rotaria</taxon>
    </lineage>
</organism>
<gene>
    <name evidence="1" type="ORF">SEV965_LOCUS39879</name>
</gene>
<protein>
    <recommendedName>
        <fullName evidence="3">EGF-like domain-containing protein</fullName>
    </recommendedName>
</protein>
<evidence type="ECO:0008006" key="3">
    <source>
        <dbReference type="Google" id="ProtNLM"/>
    </source>
</evidence>
<evidence type="ECO:0000313" key="2">
    <source>
        <dbReference type="Proteomes" id="UP000663889"/>
    </source>
</evidence>
<feature type="non-terminal residue" evidence="1">
    <location>
        <position position="1"/>
    </location>
</feature>
<dbReference type="Proteomes" id="UP000663889">
    <property type="component" value="Unassembled WGS sequence"/>
</dbReference>
<dbReference type="AlphaFoldDB" id="A0A815ZAT3"/>
<reference evidence="1" key="1">
    <citation type="submission" date="2021-02" db="EMBL/GenBank/DDBJ databases">
        <authorList>
            <person name="Nowell W R."/>
        </authorList>
    </citation>
    <scope>NUCLEOTIDE SEQUENCE</scope>
</reference>
<sequence length="50" mass="5612">TNPCQQSRCTQLCLLSHVASLGYTCSCSTGFYLEQDQITCSKGFFFFFSL</sequence>
<proteinExistence type="predicted"/>
<dbReference type="Gene3D" id="2.10.25.10">
    <property type="entry name" value="Laminin"/>
    <property type="match status" value="1"/>
</dbReference>
<comment type="caution">
    <text evidence="1">The sequence shown here is derived from an EMBL/GenBank/DDBJ whole genome shotgun (WGS) entry which is preliminary data.</text>
</comment>
<dbReference type="EMBL" id="CAJNOU010018704">
    <property type="protein sequence ID" value="CAF1580871.1"/>
    <property type="molecule type" value="Genomic_DNA"/>
</dbReference>
<dbReference type="SUPFAM" id="SSF57196">
    <property type="entry name" value="EGF/Laminin"/>
    <property type="match status" value="1"/>
</dbReference>
<evidence type="ECO:0000313" key="1">
    <source>
        <dbReference type="EMBL" id="CAF1580871.1"/>
    </source>
</evidence>